<keyword evidence="3" id="KW-1185">Reference proteome</keyword>
<dbReference type="PANTHER" id="PTHR31571:SF1">
    <property type="entry name" value="ALTERED INHERITANCE OF MITOCHONDRIA PROTEIN 6"/>
    <property type="match status" value="1"/>
</dbReference>
<accession>A0ABP9VXC6</accession>
<dbReference type="Proteomes" id="UP001416858">
    <property type="component" value="Unassembled WGS sequence"/>
</dbReference>
<dbReference type="InterPro" id="IPR051236">
    <property type="entry name" value="HAT_RTT109-like"/>
</dbReference>
<reference evidence="2 3" key="1">
    <citation type="submission" date="2024-02" db="EMBL/GenBank/DDBJ databases">
        <title>Rhodopirellula caenicola NBRC 110016.</title>
        <authorList>
            <person name="Ichikawa N."/>
            <person name="Katano-Makiyama Y."/>
            <person name="Hidaka K."/>
        </authorList>
    </citation>
    <scope>NUCLEOTIDE SEQUENCE [LARGE SCALE GENOMIC DNA]</scope>
    <source>
        <strain evidence="2 3">NBRC 110016</strain>
    </source>
</reference>
<protein>
    <recommendedName>
        <fullName evidence="1">Altered inheritance of mitochondria protein 6</fullName>
    </recommendedName>
</protein>
<evidence type="ECO:0000313" key="3">
    <source>
        <dbReference type="Proteomes" id="UP001416858"/>
    </source>
</evidence>
<organism evidence="2 3">
    <name type="scientific">Novipirellula caenicola</name>
    <dbReference type="NCBI Taxonomy" id="1536901"/>
    <lineage>
        <taxon>Bacteria</taxon>
        <taxon>Pseudomonadati</taxon>
        <taxon>Planctomycetota</taxon>
        <taxon>Planctomycetia</taxon>
        <taxon>Pirellulales</taxon>
        <taxon>Pirellulaceae</taxon>
        <taxon>Novipirellula</taxon>
    </lineage>
</organism>
<dbReference type="EMBL" id="BAABRO010000016">
    <property type="protein sequence ID" value="GAA5509746.1"/>
    <property type="molecule type" value="Genomic_DNA"/>
</dbReference>
<dbReference type="CDD" id="cd08577">
    <property type="entry name" value="PI-PLCc_GDPD_SF_unchar3"/>
    <property type="match status" value="1"/>
</dbReference>
<gene>
    <name evidence="2" type="ORF">Rcae01_05249</name>
</gene>
<name>A0ABP9VXC6_9BACT</name>
<dbReference type="InterPro" id="IPR017946">
    <property type="entry name" value="PLC-like_Pdiesterase_TIM-brl"/>
</dbReference>
<dbReference type="Gene3D" id="3.20.20.190">
    <property type="entry name" value="Phosphatidylinositol (PI) phosphodiesterase"/>
    <property type="match status" value="1"/>
</dbReference>
<dbReference type="InterPro" id="IPR039559">
    <property type="entry name" value="AIM6_PI-PLC-like_dom"/>
</dbReference>
<comment type="caution">
    <text evidence="2">The sequence shown here is derived from an EMBL/GenBank/DDBJ whole genome shotgun (WGS) entry which is preliminary data.</text>
</comment>
<dbReference type="PANTHER" id="PTHR31571">
    <property type="entry name" value="ALTERED INHERITANCE OF MITOCHONDRIA PROTEIN 6"/>
    <property type="match status" value="1"/>
</dbReference>
<sequence length="274" mass="30957">MKQFQLSMILMTFLSVATVETRVYSQTNAAPPLALAHAHNDYAHSRPLLDALDHGFTSVEADIYLVGSELWVAHSQDELKPERTLQSLYLNPLQQRVRQNHGSVHATDDPFYLLIDIKSAAEPTYAALAKTLARYPEMISVVRDGELHRNAVTVIVSGNRPFEMMTAETVRYAGIDGRLSDLGSRLPSHLMPLISDNWRKHFRWNGKGTISTEDQQKLDQTIASAHARGRRVRFWATPDTPAMWRVLHGNGVDMINTDDLAGLETFLRQIDRDR</sequence>
<evidence type="ECO:0000256" key="1">
    <source>
        <dbReference type="ARBA" id="ARBA00014286"/>
    </source>
</evidence>
<proteinExistence type="predicted"/>
<evidence type="ECO:0000313" key="2">
    <source>
        <dbReference type="EMBL" id="GAA5509746.1"/>
    </source>
</evidence>
<dbReference type="SUPFAM" id="SSF51695">
    <property type="entry name" value="PLC-like phosphodiesterases"/>
    <property type="match status" value="1"/>
</dbReference>
<dbReference type="Pfam" id="PF13653">
    <property type="entry name" value="GDPD_2"/>
    <property type="match status" value="1"/>
</dbReference>